<dbReference type="EMBL" id="CP031124">
    <property type="protein sequence ID" value="AXF86736.1"/>
    <property type="molecule type" value="Genomic_DNA"/>
</dbReference>
<dbReference type="PANTHER" id="PTHR34138:SF1">
    <property type="entry name" value="CELL SHAPE-DETERMINING PROTEIN MREC"/>
    <property type="match status" value="1"/>
</dbReference>
<evidence type="ECO:0000259" key="7">
    <source>
        <dbReference type="Pfam" id="PF04085"/>
    </source>
</evidence>
<accession>A0A345DEE8</accession>
<reference evidence="9" key="1">
    <citation type="submission" date="2018-07" db="EMBL/GenBank/DDBJ databases">
        <authorList>
            <person name="Kim H."/>
        </authorList>
    </citation>
    <scope>NUCLEOTIDE SEQUENCE [LARGE SCALE GENOMIC DNA]</scope>
    <source>
        <strain evidence="9">F02</strain>
    </source>
</reference>
<evidence type="ECO:0000313" key="9">
    <source>
        <dbReference type="Proteomes" id="UP000252182"/>
    </source>
</evidence>
<keyword evidence="9" id="KW-1185">Reference proteome</keyword>
<feature type="region of interest" description="Disordered" evidence="6">
    <location>
        <begin position="285"/>
        <end position="319"/>
    </location>
</feature>
<evidence type="ECO:0000256" key="2">
    <source>
        <dbReference type="ARBA" id="ARBA00013855"/>
    </source>
</evidence>
<evidence type="ECO:0000256" key="3">
    <source>
        <dbReference type="ARBA" id="ARBA00022960"/>
    </source>
</evidence>
<proteinExistence type="inferred from homology"/>
<dbReference type="AlphaFoldDB" id="A0A345DEE8"/>
<dbReference type="PANTHER" id="PTHR34138">
    <property type="entry name" value="CELL SHAPE-DETERMINING PROTEIN MREC"/>
    <property type="match status" value="1"/>
</dbReference>
<dbReference type="RefSeq" id="WP_114563784.1">
    <property type="nucleotide sequence ID" value="NZ_CP031124.1"/>
</dbReference>
<evidence type="ECO:0000256" key="6">
    <source>
        <dbReference type="SAM" id="MobiDB-lite"/>
    </source>
</evidence>
<gene>
    <name evidence="8" type="primary">mreC</name>
    <name evidence="8" type="ORF">DTO96_102492</name>
</gene>
<dbReference type="GO" id="GO:0005886">
    <property type="term" value="C:plasma membrane"/>
    <property type="evidence" value="ECO:0007669"/>
    <property type="project" value="TreeGrafter"/>
</dbReference>
<dbReference type="NCBIfam" id="TIGR00219">
    <property type="entry name" value="mreC"/>
    <property type="match status" value="1"/>
</dbReference>
<comment type="function">
    <text evidence="5">Involved in formation and maintenance of cell shape.</text>
</comment>
<organism evidence="8 9">
    <name type="scientific">Ephemeroptericola cinctiostellae</name>
    <dbReference type="NCBI Taxonomy" id="2268024"/>
    <lineage>
        <taxon>Bacteria</taxon>
        <taxon>Pseudomonadati</taxon>
        <taxon>Pseudomonadota</taxon>
        <taxon>Betaproteobacteria</taxon>
        <taxon>Burkholderiales</taxon>
        <taxon>Burkholderiaceae</taxon>
        <taxon>Ephemeroptericola</taxon>
    </lineage>
</organism>
<dbReference type="KEGG" id="hyf:DTO96_102492"/>
<dbReference type="PIRSF" id="PIRSF038471">
    <property type="entry name" value="MreC"/>
    <property type="match status" value="1"/>
</dbReference>
<evidence type="ECO:0000313" key="8">
    <source>
        <dbReference type="EMBL" id="AXF86736.1"/>
    </source>
</evidence>
<dbReference type="Gene3D" id="2.40.10.350">
    <property type="entry name" value="Rod shape-determining protein MreC, domain 2"/>
    <property type="match status" value="1"/>
</dbReference>
<comment type="similarity">
    <text evidence="1 5">Belongs to the MreC family.</text>
</comment>
<dbReference type="Pfam" id="PF04085">
    <property type="entry name" value="MreC"/>
    <property type="match status" value="1"/>
</dbReference>
<dbReference type="GO" id="GO:0008360">
    <property type="term" value="P:regulation of cell shape"/>
    <property type="evidence" value="ECO:0007669"/>
    <property type="project" value="UniProtKB-KW"/>
</dbReference>
<feature type="compositionally biased region" description="Low complexity" evidence="6">
    <location>
        <begin position="307"/>
        <end position="319"/>
    </location>
</feature>
<name>A0A345DEE8_9BURK</name>
<dbReference type="InterPro" id="IPR042177">
    <property type="entry name" value="Cell/Rod_1"/>
</dbReference>
<keyword evidence="3 5" id="KW-0133">Cell shape</keyword>
<protein>
    <recommendedName>
        <fullName evidence="2 5">Cell shape-determining protein MreC</fullName>
    </recommendedName>
    <alternativeName>
        <fullName evidence="4 5">Cell shape protein MreC</fullName>
    </alternativeName>
</protein>
<feature type="domain" description="Rod shape-determining protein MreC beta-barrel core" evidence="7">
    <location>
        <begin position="126"/>
        <end position="274"/>
    </location>
</feature>
<evidence type="ECO:0000256" key="1">
    <source>
        <dbReference type="ARBA" id="ARBA00009369"/>
    </source>
</evidence>
<dbReference type="Gene3D" id="2.40.10.340">
    <property type="entry name" value="Rod shape-determining protein MreC, domain 1"/>
    <property type="match status" value="1"/>
</dbReference>
<dbReference type="InterPro" id="IPR007221">
    <property type="entry name" value="MreC"/>
</dbReference>
<dbReference type="OrthoDB" id="9808025at2"/>
<sequence>MKKDYQLFRRTTPTWVRLALASGLAVVLMAADGKARRLEPLRNVVGAALGLVQQPLHAAQSWVNDTFNHAYDLQSLALDNQKLTATNQEQAARITQLTQYERDNDALRAQLDLKTKLTTPSIAAQVLYQVVDPYARKLVLSKGSNDGIIAGQPVITAQGLLGQITDVTPLTSELTLVLDTKMTVPVQLQNDPNVRGFISGHTNEGLLSLRFFSAEVPLKVDDVLVTSGKDGLYPEHLSVGRVSQIESAGENGQSTITVVPTAEGMSARYVLVLQVADVTNMAKRSKLQTEQVEQDAMPDTLGSRARAQAQEKQQAQGKK</sequence>
<evidence type="ECO:0000256" key="4">
    <source>
        <dbReference type="ARBA" id="ARBA00032089"/>
    </source>
</evidence>
<dbReference type="InterPro" id="IPR055342">
    <property type="entry name" value="MreC_beta-barrel_core"/>
</dbReference>
<dbReference type="InterPro" id="IPR042175">
    <property type="entry name" value="Cell/Rod_MreC_2"/>
</dbReference>
<dbReference type="Proteomes" id="UP000252182">
    <property type="component" value="Chromosome"/>
</dbReference>
<evidence type="ECO:0000256" key="5">
    <source>
        <dbReference type="PIRNR" id="PIRNR038471"/>
    </source>
</evidence>